<evidence type="ECO:0000313" key="2">
    <source>
        <dbReference type="Proteomes" id="UP001151081"/>
    </source>
</evidence>
<name>A0A9X4AVT6_9BACT</name>
<dbReference type="AlphaFoldDB" id="A0A9X4AVT6"/>
<comment type="caution">
    <text evidence="1">The sequence shown here is derived from an EMBL/GenBank/DDBJ whole genome shotgun (WGS) entry which is preliminary data.</text>
</comment>
<dbReference type="Proteomes" id="UP001151081">
    <property type="component" value="Unassembled WGS sequence"/>
</dbReference>
<reference evidence="1 2" key="1">
    <citation type="submission" date="2021-04" db="EMBL/GenBank/DDBJ databases">
        <title>Genome analysis of Polyangium sp.</title>
        <authorList>
            <person name="Li Y."/>
            <person name="Wang J."/>
        </authorList>
    </citation>
    <scope>NUCLEOTIDE SEQUENCE [LARGE SCALE GENOMIC DNA]</scope>
    <source>
        <strain evidence="1 2">SDU14</strain>
    </source>
</reference>
<protein>
    <recommendedName>
        <fullName evidence="3">STAS/SEC14 domain-containing protein</fullName>
    </recommendedName>
</protein>
<evidence type="ECO:0000313" key="1">
    <source>
        <dbReference type="EMBL" id="MDC3984620.1"/>
    </source>
</evidence>
<gene>
    <name evidence="1" type="ORF">KEG57_29195</name>
</gene>
<keyword evidence="2" id="KW-1185">Reference proteome</keyword>
<accession>A0A9X4AVT6</accession>
<dbReference type="EMBL" id="JAGTJJ010000022">
    <property type="protein sequence ID" value="MDC3984620.1"/>
    <property type="molecule type" value="Genomic_DNA"/>
</dbReference>
<proteinExistence type="predicted"/>
<sequence>MRVKSCILTWSGMETRATFGLSEMIFEAPDTFVVKPRGDFDGEIASAMIEHLIVLAQDLPFVLLLMDLTSLGAITPAARHALTSNGHRLPPRALAIHGGSFTVRVMSQMMARASWLRGSRNRWVWHSPNEAAARAWLDEKRRVLAAGVRPTER</sequence>
<organism evidence="1 2">
    <name type="scientific">Polyangium jinanense</name>
    <dbReference type="NCBI Taxonomy" id="2829994"/>
    <lineage>
        <taxon>Bacteria</taxon>
        <taxon>Pseudomonadati</taxon>
        <taxon>Myxococcota</taxon>
        <taxon>Polyangia</taxon>
        <taxon>Polyangiales</taxon>
        <taxon>Polyangiaceae</taxon>
        <taxon>Polyangium</taxon>
    </lineage>
</organism>
<evidence type="ECO:0008006" key="3">
    <source>
        <dbReference type="Google" id="ProtNLM"/>
    </source>
</evidence>